<gene>
    <name evidence="2" type="ORF">GCM10007876_23340</name>
</gene>
<reference evidence="2" key="1">
    <citation type="journal article" date="2014" name="Int. J. Syst. Evol. Microbiol.">
        <title>Complete genome sequence of Corynebacterium casei LMG S-19264T (=DSM 44701T), isolated from a smear-ripened cheese.</title>
        <authorList>
            <consortium name="US DOE Joint Genome Institute (JGI-PGF)"/>
            <person name="Walter F."/>
            <person name="Albersmeier A."/>
            <person name="Kalinowski J."/>
            <person name="Ruckert C."/>
        </authorList>
    </citation>
    <scope>NUCLEOTIDE SEQUENCE</scope>
    <source>
        <strain evidence="2">NBRC 110071</strain>
    </source>
</reference>
<dbReference type="InterPro" id="IPR053176">
    <property type="entry name" value="T6SS_TssE1-like"/>
</dbReference>
<dbReference type="PANTHER" id="PTHR38595:SF1">
    <property type="entry name" value="TYPE VI SECRETION SYSTEM COMPONENT TSSE1"/>
    <property type="match status" value="1"/>
</dbReference>
<dbReference type="SUPFAM" id="SSF160719">
    <property type="entry name" value="gpW/gp25-like"/>
    <property type="match status" value="1"/>
</dbReference>
<protein>
    <submittedName>
        <fullName evidence="2">Lysozyme</fullName>
    </submittedName>
</protein>
<name>A0AA37W6Q6_9GAMM</name>
<sequence length="161" mass="18647">MNSKQPLQLSILDRLMDESPELGDSPKMRRGGDIKMIRQSVRRDLENLLNAKVQWHVWPESYKELDKSLLSYGLPDFSSMAMDSLDGRQALCRRIEETIRRFEPRFIDVEVTLLDEEQPLDRVLKIRIDALLYADPVPEPITFDSEIEPVHLGLKVTDSLI</sequence>
<dbReference type="AlphaFoldDB" id="A0AA37W6Q6"/>
<dbReference type="Gene3D" id="3.10.450.40">
    <property type="match status" value="1"/>
</dbReference>
<dbReference type="InterPro" id="IPR007048">
    <property type="entry name" value="IraD/Gp25-like"/>
</dbReference>
<reference evidence="2" key="2">
    <citation type="submission" date="2023-01" db="EMBL/GenBank/DDBJ databases">
        <title>Draft genome sequence of Litoribrevibacter albus strain NBRC 110071.</title>
        <authorList>
            <person name="Sun Q."/>
            <person name="Mori K."/>
        </authorList>
    </citation>
    <scope>NUCLEOTIDE SEQUENCE</scope>
    <source>
        <strain evidence="2">NBRC 110071</strain>
    </source>
</reference>
<proteinExistence type="predicted"/>
<dbReference type="RefSeq" id="WP_284381612.1">
    <property type="nucleotide sequence ID" value="NZ_BSNM01000014.1"/>
</dbReference>
<dbReference type="Pfam" id="PF04965">
    <property type="entry name" value="GPW_gp25"/>
    <property type="match status" value="1"/>
</dbReference>
<dbReference type="Proteomes" id="UP001161389">
    <property type="component" value="Unassembled WGS sequence"/>
</dbReference>
<dbReference type="EMBL" id="BSNM01000014">
    <property type="protein sequence ID" value="GLQ31855.1"/>
    <property type="molecule type" value="Genomic_DNA"/>
</dbReference>
<dbReference type="InterPro" id="IPR017737">
    <property type="entry name" value="TssE1-like"/>
</dbReference>
<dbReference type="PANTHER" id="PTHR38595">
    <property type="entry name" value="CYTOPLASMIC PROTEIN-RELATED"/>
    <property type="match status" value="1"/>
</dbReference>
<keyword evidence="3" id="KW-1185">Reference proteome</keyword>
<organism evidence="2 3">
    <name type="scientific">Litoribrevibacter albus</name>
    <dbReference type="NCBI Taxonomy" id="1473156"/>
    <lineage>
        <taxon>Bacteria</taxon>
        <taxon>Pseudomonadati</taxon>
        <taxon>Pseudomonadota</taxon>
        <taxon>Gammaproteobacteria</taxon>
        <taxon>Oceanospirillales</taxon>
        <taxon>Oceanospirillaceae</taxon>
        <taxon>Litoribrevibacter</taxon>
    </lineage>
</organism>
<evidence type="ECO:0000313" key="2">
    <source>
        <dbReference type="EMBL" id="GLQ31855.1"/>
    </source>
</evidence>
<dbReference type="NCBIfam" id="TIGR03357">
    <property type="entry name" value="VI_zyme"/>
    <property type="match status" value="1"/>
</dbReference>
<evidence type="ECO:0000259" key="1">
    <source>
        <dbReference type="Pfam" id="PF04965"/>
    </source>
</evidence>
<accession>A0AA37W6Q6</accession>
<evidence type="ECO:0000313" key="3">
    <source>
        <dbReference type="Proteomes" id="UP001161389"/>
    </source>
</evidence>
<comment type="caution">
    <text evidence="2">The sequence shown here is derived from an EMBL/GenBank/DDBJ whole genome shotgun (WGS) entry which is preliminary data.</text>
</comment>
<feature type="domain" description="IraD/Gp25-like" evidence="1">
    <location>
        <begin position="37"/>
        <end position="136"/>
    </location>
</feature>